<dbReference type="AlphaFoldDB" id="A0A6A5ZAN3"/>
<evidence type="ECO:0000313" key="1">
    <source>
        <dbReference type="EMBL" id="KAF2116315.1"/>
    </source>
</evidence>
<name>A0A6A5ZAN3_9PLEO</name>
<keyword evidence="2" id="KW-1185">Reference proteome</keyword>
<accession>A0A6A5ZAN3</accession>
<dbReference type="Proteomes" id="UP000799770">
    <property type="component" value="Unassembled WGS sequence"/>
</dbReference>
<sequence>MDTSKFQKLLDKEHALLFEEKDFEFIFQQTFAALGSKAEYREFVKFSTKCQFERHSRSSPNTDSNPRAPPYIPSCDEYFKVIQETNYRDEDHLNRLIMMLDAPAMPYIGLGKIFRTHYRLSPNPRVLAPSIDLPHRNDPRQLLPETLLGVNTNIWHPVGHPDLKRRRERGSDETVISVSSGETDVDDRNGFVFHQLGLLEYYEGPLTTEEFVKAPLQQIVDGPWQSTGFAVVVKISGAKGDPGEIWIIFNFKPEDEDGDRHAWENETEWGQLPEHNTNCGMVKIADSLEELGHGKNINRDILSKIASNVDLVRVVKSSLHRFIIRREVGKKK</sequence>
<dbReference type="EMBL" id="ML977321">
    <property type="protein sequence ID" value="KAF2116315.1"/>
    <property type="molecule type" value="Genomic_DNA"/>
</dbReference>
<gene>
    <name evidence="1" type="ORF">BDV96DRAFT_573786</name>
</gene>
<protein>
    <submittedName>
        <fullName evidence="1">Uncharacterized protein</fullName>
    </submittedName>
</protein>
<proteinExistence type="predicted"/>
<reference evidence="1" key="1">
    <citation type="journal article" date="2020" name="Stud. Mycol.">
        <title>101 Dothideomycetes genomes: a test case for predicting lifestyles and emergence of pathogens.</title>
        <authorList>
            <person name="Haridas S."/>
            <person name="Albert R."/>
            <person name="Binder M."/>
            <person name="Bloem J."/>
            <person name="Labutti K."/>
            <person name="Salamov A."/>
            <person name="Andreopoulos B."/>
            <person name="Baker S."/>
            <person name="Barry K."/>
            <person name="Bills G."/>
            <person name="Bluhm B."/>
            <person name="Cannon C."/>
            <person name="Castanera R."/>
            <person name="Culley D."/>
            <person name="Daum C."/>
            <person name="Ezra D."/>
            <person name="Gonzalez J."/>
            <person name="Henrissat B."/>
            <person name="Kuo A."/>
            <person name="Liang C."/>
            <person name="Lipzen A."/>
            <person name="Lutzoni F."/>
            <person name="Magnuson J."/>
            <person name="Mondo S."/>
            <person name="Nolan M."/>
            <person name="Ohm R."/>
            <person name="Pangilinan J."/>
            <person name="Park H.-J."/>
            <person name="Ramirez L."/>
            <person name="Alfaro M."/>
            <person name="Sun H."/>
            <person name="Tritt A."/>
            <person name="Yoshinaga Y."/>
            <person name="Zwiers L.-H."/>
            <person name="Turgeon B."/>
            <person name="Goodwin S."/>
            <person name="Spatafora J."/>
            <person name="Crous P."/>
            <person name="Grigoriev I."/>
        </authorList>
    </citation>
    <scope>NUCLEOTIDE SEQUENCE</scope>
    <source>
        <strain evidence="1">CBS 627.86</strain>
    </source>
</reference>
<evidence type="ECO:0000313" key="2">
    <source>
        <dbReference type="Proteomes" id="UP000799770"/>
    </source>
</evidence>
<dbReference type="OrthoDB" id="3800750at2759"/>
<organism evidence="1 2">
    <name type="scientific">Lophiotrema nucula</name>
    <dbReference type="NCBI Taxonomy" id="690887"/>
    <lineage>
        <taxon>Eukaryota</taxon>
        <taxon>Fungi</taxon>
        <taxon>Dikarya</taxon>
        <taxon>Ascomycota</taxon>
        <taxon>Pezizomycotina</taxon>
        <taxon>Dothideomycetes</taxon>
        <taxon>Pleosporomycetidae</taxon>
        <taxon>Pleosporales</taxon>
        <taxon>Lophiotremataceae</taxon>
        <taxon>Lophiotrema</taxon>
    </lineage>
</organism>